<dbReference type="PANTHER" id="PTHR30461:SF2">
    <property type="entry name" value="SERINE RECOMBINASE PINE-RELATED"/>
    <property type="match status" value="1"/>
</dbReference>
<name>A0ABU8MP96_9PSEU</name>
<gene>
    <name evidence="7" type="ORF">WCD74_11625</name>
</gene>
<feature type="domain" description="Resolvase/invertase-type recombinase catalytic" evidence="6">
    <location>
        <begin position="37"/>
        <end position="184"/>
    </location>
</feature>
<dbReference type="Pfam" id="PF00239">
    <property type="entry name" value="Resolvase"/>
    <property type="match status" value="1"/>
</dbReference>
<sequence length="246" mass="26339">MDRVTPSGATPKARHRGSGGTGPQRGAVSPAPRTSLRLIGYVRVSTAQQAGDNSHGLDAQTDALRKWCELNGHSLVTVVPEVASTRDPARMYGRLAVEALLRAGVADAMAVRDLDRASRSTLDGAELLSRAKAAGWRVVGTDGLDSADEEQEMFINIRLAVAQEERRKIARRTREGLEAARAKGAQLGRPRQIDPKTVARMKRLRGEGLSVARIAAALDKGRTPPPNGGNWSPATVRTVLVREGAM</sequence>
<dbReference type="Proteomes" id="UP001385809">
    <property type="component" value="Unassembled WGS sequence"/>
</dbReference>
<comment type="caution">
    <text evidence="7">The sequence shown here is derived from an EMBL/GenBank/DDBJ whole genome shotgun (WGS) entry which is preliminary data.</text>
</comment>
<proteinExistence type="predicted"/>
<dbReference type="SUPFAM" id="SSF53041">
    <property type="entry name" value="Resolvase-like"/>
    <property type="match status" value="1"/>
</dbReference>
<protein>
    <submittedName>
        <fullName evidence="7">Recombinase family protein</fullName>
    </submittedName>
</protein>
<keyword evidence="2" id="KW-0238">DNA-binding</keyword>
<dbReference type="InterPro" id="IPR006119">
    <property type="entry name" value="Resolv_N"/>
</dbReference>
<dbReference type="EMBL" id="JBBEGN010000004">
    <property type="protein sequence ID" value="MEJ2868417.1"/>
    <property type="molecule type" value="Genomic_DNA"/>
</dbReference>
<dbReference type="PROSITE" id="PS51736">
    <property type="entry name" value="RECOMBINASES_3"/>
    <property type="match status" value="1"/>
</dbReference>
<dbReference type="RefSeq" id="WP_337695001.1">
    <property type="nucleotide sequence ID" value="NZ_JBBEGN010000004.1"/>
</dbReference>
<evidence type="ECO:0000256" key="4">
    <source>
        <dbReference type="PROSITE-ProRule" id="PRU10137"/>
    </source>
</evidence>
<evidence type="ECO:0000313" key="7">
    <source>
        <dbReference type="EMBL" id="MEJ2868417.1"/>
    </source>
</evidence>
<dbReference type="PANTHER" id="PTHR30461">
    <property type="entry name" value="DNA-INVERTASE FROM LAMBDOID PROPHAGE"/>
    <property type="match status" value="1"/>
</dbReference>
<evidence type="ECO:0000313" key="8">
    <source>
        <dbReference type="Proteomes" id="UP001385809"/>
    </source>
</evidence>
<dbReference type="InterPro" id="IPR006118">
    <property type="entry name" value="Recombinase_CS"/>
</dbReference>
<feature type="active site" description="O-(5'-phospho-DNA)-serine intermediate" evidence="4">
    <location>
        <position position="45"/>
    </location>
</feature>
<keyword evidence="8" id="KW-1185">Reference proteome</keyword>
<evidence type="ECO:0000256" key="3">
    <source>
        <dbReference type="ARBA" id="ARBA00023172"/>
    </source>
</evidence>
<dbReference type="InterPro" id="IPR050639">
    <property type="entry name" value="SSR_resolvase"/>
</dbReference>
<accession>A0ABU8MP96</accession>
<dbReference type="InterPro" id="IPR036162">
    <property type="entry name" value="Resolvase-like_N_sf"/>
</dbReference>
<evidence type="ECO:0000256" key="1">
    <source>
        <dbReference type="ARBA" id="ARBA00022908"/>
    </source>
</evidence>
<evidence type="ECO:0000256" key="5">
    <source>
        <dbReference type="SAM" id="MobiDB-lite"/>
    </source>
</evidence>
<dbReference type="Gene3D" id="3.40.50.1390">
    <property type="entry name" value="Resolvase, N-terminal catalytic domain"/>
    <property type="match status" value="1"/>
</dbReference>
<dbReference type="CDD" id="cd00338">
    <property type="entry name" value="Ser_Recombinase"/>
    <property type="match status" value="1"/>
</dbReference>
<feature type="region of interest" description="Disordered" evidence="5">
    <location>
        <begin position="1"/>
        <end position="32"/>
    </location>
</feature>
<organism evidence="7 8">
    <name type="scientific">Actinomycetospora aurantiaca</name>
    <dbReference type="NCBI Taxonomy" id="3129233"/>
    <lineage>
        <taxon>Bacteria</taxon>
        <taxon>Bacillati</taxon>
        <taxon>Actinomycetota</taxon>
        <taxon>Actinomycetes</taxon>
        <taxon>Pseudonocardiales</taxon>
        <taxon>Pseudonocardiaceae</taxon>
        <taxon>Actinomycetospora</taxon>
    </lineage>
</organism>
<reference evidence="7 8" key="1">
    <citation type="submission" date="2024-03" db="EMBL/GenBank/DDBJ databases">
        <title>Actinomycetospora sp. OC33-EN08, a novel actinomycete isolated from wild orchid (Aerides multiflora).</title>
        <authorList>
            <person name="Suriyachadkun C."/>
        </authorList>
    </citation>
    <scope>NUCLEOTIDE SEQUENCE [LARGE SCALE GENOMIC DNA]</scope>
    <source>
        <strain evidence="7 8">OC33-EN08</strain>
    </source>
</reference>
<keyword evidence="3" id="KW-0233">DNA recombination</keyword>
<dbReference type="PROSITE" id="PS00397">
    <property type="entry name" value="RECOMBINASES_1"/>
    <property type="match status" value="1"/>
</dbReference>
<evidence type="ECO:0000256" key="2">
    <source>
        <dbReference type="ARBA" id="ARBA00023125"/>
    </source>
</evidence>
<evidence type="ECO:0000259" key="6">
    <source>
        <dbReference type="PROSITE" id="PS51736"/>
    </source>
</evidence>
<keyword evidence="1" id="KW-0229">DNA integration</keyword>
<dbReference type="SMART" id="SM00857">
    <property type="entry name" value="Resolvase"/>
    <property type="match status" value="1"/>
</dbReference>